<keyword evidence="3" id="KW-1185">Reference proteome</keyword>
<organism evidence="2 3">
    <name type="scientific">Falsiroseomonas frigidaquae</name>
    <dbReference type="NCBI Taxonomy" id="487318"/>
    <lineage>
        <taxon>Bacteria</taxon>
        <taxon>Pseudomonadati</taxon>
        <taxon>Pseudomonadota</taxon>
        <taxon>Alphaproteobacteria</taxon>
        <taxon>Acetobacterales</taxon>
        <taxon>Roseomonadaceae</taxon>
        <taxon>Falsiroseomonas</taxon>
    </lineage>
</organism>
<dbReference type="SUPFAM" id="SSF52833">
    <property type="entry name" value="Thioredoxin-like"/>
    <property type="match status" value="1"/>
</dbReference>
<feature type="domain" description="DSBA-like thioredoxin" evidence="1">
    <location>
        <begin position="6"/>
        <end position="208"/>
    </location>
</feature>
<gene>
    <name evidence="2" type="ORF">HB662_16395</name>
</gene>
<evidence type="ECO:0000313" key="2">
    <source>
        <dbReference type="EMBL" id="NKE46363.1"/>
    </source>
</evidence>
<accession>A0ABX1F222</accession>
<dbReference type="CDD" id="cd03024">
    <property type="entry name" value="DsbA_FrnE"/>
    <property type="match status" value="1"/>
</dbReference>
<protein>
    <submittedName>
        <fullName evidence="2">DsbA family oxidoreductase</fullName>
    </submittedName>
</protein>
<dbReference type="PANTHER" id="PTHR13887">
    <property type="entry name" value="GLUTATHIONE S-TRANSFERASE KAPPA"/>
    <property type="match status" value="1"/>
</dbReference>
<dbReference type="Pfam" id="PF01323">
    <property type="entry name" value="DSBA"/>
    <property type="match status" value="1"/>
</dbReference>
<dbReference type="InterPro" id="IPR036249">
    <property type="entry name" value="Thioredoxin-like_sf"/>
</dbReference>
<comment type="caution">
    <text evidence="2">The sequence shown here is derived from an EMBL/GenBank/DDBJ whole genome shotgun (WGS) entry which is preliminary data.</text>
</comment>
<evidence type="ECO:0000313" key="3">
    <source>
        <dbReference type="Proteomes" id="UP000765160"/>
    </source>
</evidence>
<name>A0ABX1F222_9PROT</name>
<dbReference type="Proteomes" id="UP000765160">
    <property type="component" value="Unassembled WGS sequence"/>
</dbReference>
<dbReference type="Gene3D" id="3.40.30.10">
    <property type="entry name" value="Glutaredoxin"/>
    <property type="match status" value="1"/>
</dbReference>
<evidence type="ECO:0000259" key="1">
    <source>
        <dbReference type="Pfam" id="PF01323"/>
    </source>
</evidence>
<dbReference type="RefSeq" id="WP_168050913.1">
    <property type="nucleotide sequence ID" value="NZ_JAATJR010000005.1"/>
</dbReference>
<reference evidence="2 3" key="1">
    <citation type="submission" date="2020-03" db="EMBL/GenBank/DDBJ databases">
        <title>Roseomonas selenitidurans sp. nov. isolated from soil.</title>
        <authorList>
            <person name="Liu H."/>
        </authorList>
    </citation>
    <scope>NUCLEOTIDE SEQUENCE [LARGE SCALE GENOMIC DNA]</scope>
    <source>
        <strain evidence="2 3">JCM 15073</strain>
    </source>
</reference>
<dbReference type="InterPro" id="IPR001853">
    <property type="entry name" value="DSBA-like_thioredoxin_dom"/>
</dbReference>
<proteinExistence type="predicted"/>
<dbReference type="EMBL" id="JAAVTX010000005">
    <property type="protein sequence ID" value="NKE46363.1"/>
    <property type="molecule type" value="Genomic_DNA"/>
</dbReference>
<dbReference type="PANTHER" id="PTHR13887:SF41">
    <property type="entry name" value="THIOREDOXIN SUPERFAMILY PROTEIN"/>
    <property type="match status" value="1"/>
</dbReference>
<sequence>MTTMRTLDVLSDVVCPWCWIGKHNLDAALAELAAEGLRFNVRWRPYQLNPDMPQEGVVRAVYRAQKFGSEARGRELDANVAEAGRAAGVEFRHDLMQRTPNSVAAHRVIRMAAAAGLQNEVLEALFRGYFHEGRDVGDVPTLVELAGAAGLPPDAVAAMLAGEDLKAEVLAEDLAARQGGISGVPSFLMDRHLLFSGAMPAARMADAFRRADAILSERASAA</sequence>